<dbReference type="PANTHER" id="PTHR30001:SF0">
    <property type="entry name" value="RIBONUCLEASE G"/>
    <property type="match status" value="1"/>
</dbReference>
<evidence type="ECO:0000313" key="8">
    <source>
        <dbReference type="Proteomes" id="UP000062160"/>
    </source>
</evidence>
<protein>
    <submittedName>
        <fullName evidence="7">Ribonuclease G</fullName>
    </submittedName>
</protein>
<dbReference type="PANTHER" id="PTHR30001">
    <property type="entry name" value="RIBONUCLEASE"/>
    <property type="match status" value="1"/>
</dbReference>
<dbReference type="GO" id="GO:0003723">
    <property type="term" value="F:RNA binding"/>
    <property type="evidence" value="ECO:0007669"/>
    <property type="project" value="UniProtKB-KW"/>
</dbReference>
<keyword evidence="4" id="KW-0460">Magnesium</keyword>
<organism evidence="7">
    <name type="scientific">Tepidanaerobacter syntrophicus</name>
    <dbReference type="NCBI Taxonomy" id="224999"/>
    <lineage>
        <taxon>Bacteria</taxon>
        <taxon>Bacillati</taxon>
        <taxon>Bacillota</taxon>
        <taxon>Clostridia</taxon>
        <taxon>Thermosediminibacterales</taxon>
        <taxon>Tepidanaerobacteraceae</taxon>
        <taxon>Tepidanaerobacter</taxon>
    </lineage>
</organism>
<evidence type="ECO:0000259" key="6">
    <source>
        <dbReference type="PROSITE" id="PS50126"/>
    </source>
</evidence>
<keyword evidence="8" id="KW-1185">Reference proteome</keyword>
<evidence type="ECO:0000256" key="2">
    <source>
        <dbReference type="ARBA" id="ARBA00022723"/>
    </source>
</evidence>
<dbReference type="InterPro" id="IPR003029">
    <property type="entry name" value="S1_domain"/>
</dbReference>
<dbReference type="InterPro" id="IPR012340">
    <property type="entry name" value="NA-bd_OB-fold"/>
</dbReference>
<accession>A0A0U9HIL7</accession>
<dbReference type="STRING" id="224999.GCA_001485475_02033"/>
<dbReference type="OrthoDB" id="9804278at2"/>
<feature type="domain" description="S1 motif" evidence="6">
    <location>
        <begin position="39"/>
        <end position="123"/>
    </location>
</feature>
<dbReference type="Gene3D" id="2.40.50.140">
    <property type="entry name" value="Nucleic acid-binding proteins"/>
    <property type="match status" value="1"/>
</dbReference>
<keyword evidence="2" id="KW-0479">Metal-binding</keyword>
<reference evidence="7" key="1">
    <citation type="journal article" date="2016" name="Genome Announc.">
        <title>Draft Genome Sequence of the Syntrophic Lactate-Degrading Bacterium Tepidanaerobacter syntrophicus JLT.</title>
        <authorList>
            <person name="Matsuura N."/>
            <person name="Ohashi A."/>
            <person name="Tourlousse D.M."/>
            <person name="Sekiguchi Y."/>
        </authorList>
    </citation>
    <scope>NUCLEOTIDE SEQUENCE [LARGE SCALE GENOMIC DNA]</scope>
    <source>
        <strain evidence="7">JL</strain>
    </source>
</reference>
<dbReference type="GO" id="GO:0016787">
    <property type="term" value="F:hydrolase activity"/>
    <property type="evidence" value="ECO:0007669"/>
    <property type="project" value="UniProtKB-KW"/>
</dbReference>
<proteinExistence type="predicted"/>
<dbReference type="AlphaFoldDB" id="A0A0U9HIL7"/>
<evidence type="ECO:0000256" key="3">
    <source>
        <dbReference type="ARBA" id="ARBA00022801"/>
    </source>
</evidence>
<dbReference type="PROSITE" id="PS50126">
    <property type="entry name" value="S1"/>
    <property type="match status" value="1"/>
</dbReference>
<dbReference type="InterPro" id="IPR004659">
    <property type="entry name" value="RNase_E/G"/>
</dbReference>
<gene>
    <name evidence="7" type="ORF">TSYNT_9248</name>
</gene>
<comment type="cofactor">
    <cofactor evidence="1">
        <name>Mg(2+)</name>
        <dbReference type="ChEBI" id="CHEBI:18420"/>
    </cofactor>
</comment>
<dbReference type="Proteomes" id="UP000062160">
    <property type="component" value="Unassembled WGS sequence"/>
</dbReference>
<dbReference type="GO" id="GO:0046872">
    <property type="term" value="F:metal ion binding"/>
    <property type="evidence" value="ECO:0007669"/>
    <property type="project" value="UniProtKB-KW"/>
</dbReference>
<dbReference type="RefSeq" id="WP_059033697.1">
    <property type="nucleotide sequence ID" value="NZ_BSDN01000007.1"/>
</dbReference>
<dbReference type="CDD" id="cd04453">
    <property type="entry name" value="S1_RNase_E"/>
    <property type="match status" value="1"/>
</dbReference>
<dbReference type="SMART" id="SM00316">
    <property type="entry name" value="S1"/>
    <property type="match status" value="1"/>
</dbReference>
<evidence type="ECO:0000256" key="1">
    <source>
        <dbReference type="ARBA" id="ARBA00001946"/>
    </source>
</evidence>
<keyword evidence="5" id="KW-0694">RNA-binding</keyword>
<evidence type="ECO:0000256" key="4">
    <source>
        <dbReference type="ARBA" id="ARBA00022842"/>
    </source>
</evidence>
<dbReference type="InterPro" id="IPR019307">
    <property type="entry name" value="RNA-bd_AU-1/RNase_E/G"/>
</dbReference>
<name>A0A0U9HIL7_9FIRM</name>
<dbReference type="SUPFAM" id="SSF50249">
    <property type="entry name" value="Nucleic acid-binding proteins"/>
    <property type="match status" value="1"/>
</dbReference>
<dbReference type="GO" id="GO:0006364">
    <property type="term" value="P:rRNA processing"/>
    <property type="evidence" value="ECO:0007669"/>
    <property type="project" value="TreeGrafter"/>
</dbReference>
<dbReference type="GO" id="GO:0004540">
    <property type="term" value="F:RNA nuclease activity"/>
    <property type="evidence" value="ECO:0007669"/>
    <property type="project" value="InterPro"/>
</dbReference>
<evidence type="ECO:0000313" key="7">
    <source>
        <dbReference type="EMBL" id="GAQ25995.1"/>
    </source>
</evidence>
<dbReference type="NCBIfam" id="TIGR00757">
    <property type="entry name" value="RNaseEG"/>
    <property type="match status" value="1"/>
</dbReference>
<sequence length="416" mass="47430">MSKEILADVACNRTRVGLLEDGHLVEYYIETGDIEKSRGNIYKGRVANVLPGMQAAFVDIGFDKNAFLYVSDVNFHEDEFDSFKKSPIEAMLKKGQEILVQVTKEAVGTKGARVSTNISLPGRYTVLLPGINCVGVSRKIEDENERRRLRAAVEEVKPHEMGIIARTAAENKNEEEIRADVKYLEVIWSEIEKKQRNIEAPALIYKDMDLLSRVVRDMFTFEIDKFYINTQKGYEKVCKLSSAISSELKERIIFYKDSRDIFECFNATKEIEKALERRIWLKSGGYIIIDYTEALAAIDVNTGKFVGHTSLEDTIFQTNLEAAKEIVKQLRLRDIGGIIIIDFIDMQGTDHKAAVIDTLKNELKKDRTKTQVFGITNLGLVEMTRKKVCRSLYEVMEETCPKCHGKGRIQLNFVDR</sequence>
<dbReference type="GO" id="GO:0005737">
    <property type="term" value="C:cytoplasm"/>
    <property type="evidence" value="ECO:0007669"/>
    <property type="project" value="TreeGrafter"/>
</dbReference>
<evidence type="ECO:0000256" key="5">
    <source>
        <dbReference type="ARBA" id="ARBA00022884"/>
    </source>
</evidence>
<dbReference type="EMBL" id="DF977003">
    <property type="protein sequence ID" value="GAQ25995.1"/>
    <property type="molecule type" value="Genomic_DNA"/>
</dbReference>
<keyword evidence="3" id="KW-0378">Hydrolase</keyword>
<dbReference type="Pfam" id="PF10150">
    <property type="entry name" value="RNase_E_G"/>
    <property type="match status" value="1"/>
</dbReference>